<name>A0A934ID19_9MICO</name>
<dbReference type="RefSeq" id="WP_198734091.1">
    <property type="nucleotide sequence ID" value="NZ_JAEINH010000008.1"/>
</dbReference>
<dbReference type="SUPFAM" id="SSF55781">
    <property type="entry name" value="GAF domain-like"/>
    <property type="match status" value="1"/>
</dbReference>
<dbReference type="SMART" id="SM00052">
    <property type="entry name" value="EAL"/>
    <property type="match status" value="1"/>
</dbReference>
<dbReference type="Pfam" id="PF00563">
    <property type="entry name" value="EAL"/>
    <property type="match status" value="1"/>
</dbReference>
<gene>
    <name evidence="3" type="ORF">JAV76_10955</name>
</gene>
<dbReference type="InterPro" id="IPR000160">
    <property type="entry name" value="GGDEF_dom"/>
</dbReference>
<dbReference type="PANTHER" id="PTHR44757:SF2">
    <property type="entry name" value="BIOFILM ARCHITECTURE MAINTENANCE PROTEIN MBAA"/>
    <property type="match status" value="1"/>
</dbReference>
<dbReference type="Gene3D" id="3.30.70.270">
    <property type="match status" value="1"/>
</dbReference>
<dbReference type="SUPFAM" id="SSF55073">
    <property type="entry name" value="Nucleotide cyclase"/>
    <property type="match status" value="1"/>
</dbReference>
<evidence type="ECO:0000259" key="1">
    <source>
        <dbReference type="PROSITE" id="PS50883"/>
    </source>
</evidence>
<sequence length="947" mass="101651">MAFNDPRETSGITTKLLLQYVRERTGDAGVADLLERARVPWTVPQLEDPTHWVGYDTRIRLFEAATAVVGHDRVMFEVGAESFKNAVALPLLPILRGFGTPREVYKRLPSVTKHFSTTSTLSLLEVTRTSAVFSFQLHEGYTPSHLDCEYAQGLFSAIPLLWGLPPAHVDHSGCGTAARGLCRYEVAWQERRTPLWGRRVRDLESRLVALRLQMQELQLAASDLVASPDVESVLDGIVEHAGTVAGDLGYVLALDPTDGTDAVVRSRGVPQDRAEALALALLEGADPGPGAVVVDVSSPRRTYGRLVALESAGRRLTDDTRALLEAYARHGAAALDLLTALEGSRREQERTEDLLSLAHDLSTVSEPTAVADVLATSIPKIVGCRAATVMLWDPSDGALRPVASAGHTQEQRDLLSTATFRSEEVPELLAILRRRDPVLVDALTASPVLARVLASTGSRSVIVVPLLAGDELLGVATAGFTTSVGGTPRHAEALARIAGVSDQGATALQNARLLATVRHQSQHDALTGLPNRVLFARRLDEVLRASESGRSTAVLFCDLDRFKHINDGLGHAAGDELLRQVSARLRGELRPGDLVGRLGGDEFAVLLDGVEDERQPYAVATRLVDALDEPFRLDGREVRITASMGVAIHTGPDGRGDRLLKSADSAMYVAKQSGRNQVAVAGESLARRVAPSFESELGRAAGAGELRLFFQPVVDVSADGPPVVVGAEALLRWEHPRLGLLAPGAFLPLAEEAGLVTELDLWALAAACDELARWHRPPGEPMRVAVNLASATLVDPRLVPAVRSDLARNALDPGQLHLEVVESRSLVDLPGVIERMAELRKLGVRIALDDFGTGYSTLAWLQTLPVDQVKIDRSFIMRLPQHEASLAVVRAVLSLAQELGIEVIAEGVEEEGQLAALRDVGCVLVQGYLLGRPAPAPGTPVGDGPVR</sequence>
<evidence type="ECO:0000313" key="3">
    <source>
        <dbReference type="EMBL" id="MBI9115530.1"/>
    </source>
</evidence>
<dbReference type="InterPro" id="IPR035919">
    <property type="entry name" value="EAL_sf"/>
</dbReference>
<dbReference type="Proteomes" id="UP000602087">
    <property type="component" value="Unassembled WGS sequence"/>
</dbReference>
<dbReference type="Pfam" id="PF01590">
    <property type="entry name" value="GAF"/>
    <property type="match status" value="1"/>
</dbReference>
<dbReference type="InterPro" id="IPR052155">
    <property type="entry name" value="Biofilm_reg_signaling"/>
</dbReference>
<dbReference type="CDD" id="cd01949">
    <property type="entry name" value="GGDEF"/>
    <property type="match status" value="1"/>
</dbReference>
<dbReference type="PROSITE" id="PS50883">
    <property type="entry name" value="EAL"/>
    <property type="match status" value="1"/>
</dbReference>
<dbReference type="PANTHER" id="PTHR44757">
    <property type="entry name" value="DIGUANYLATE CYCLASE DGCP"/>
    <property type="match status" value="1"/>
</dbReference>
<dbReference type="NCBIfam" id="TIGR00254">
    <property type="entry name" value="GGDEF"/>
    <property type="match status" value="1"/>
</dbReference>
<evidence type="ECO:0000313" key="4">
    <source>
        <dbReference type="Proteomes" id="UP000602087"/>
    </source>
</evidence>
<evidence type="ECO:0000259" key="2">
    <source>
        <dbReference type="PROSITE" id="PS50887"/>
    </source>
</evidence>
<dbReference type="InterPro" id="IPR029016">
    <property type="entry name" value="GAF-like_dom_sf"/>
</dbReference>
<keyword evidence="4" id="KW-1185">Reference proteome</keyword>
<dbReference type="SMART" id="SM00065">
    <property type="entry name" value="GAF"/>
    <property type="match status" value="1"/>
</dbReference>
<dbReference type="Gene3D" id="3.30.450.40">
    <property type="match status" value="1"/>
</dbReference>
<feature type="domain" description="GGDEF" evidence="2">
    <location>
        <begin position="550"/>
        <end position="683"/>
    </location>
</feature>
<dbReference type="PROSITE" id="PS50887">
    <property type="entry name" value="GGDEF"/>
    <property type="match status" value="1"/>
</dbReference>
<dbReference type="InterPro" id="IPR001633">
    <property type="entry name" value="EAL_dom"/>
</dbReference>
<proteinExistence type="predicted"/>
<dbReference type="AlphaFoldDB" id="A0A934ID19"/>
<dbReference type="CDD" id="cd01948">
    <property type="entry name" value="EAL"/>
    <property type="match status" value="1"/>
</dbReference>
<dbReference type="FunFam" id="3.30.70.270:FF:000001">
    <property type="entry name" value="Diguanylate cyclase domain protein"/>
    <property type="match status" value="1"/>
</dbReference>
<dbReference type="InterPro" id="IPR029787">
    <property type="entry name" value="Nucleotide_cyclase"/>
</dbReference>
<dbReference type="InterPro" id="IPR043128">
    <property type="entry name" value="Rev_trsase/Diguanyl_cyclase"/>
</dbReference>
<dbReference type="InterPro" id="IPR003018">
    <property type="entry name" value="GAF"/>
</dbReference>
<feature type="domain" description="EAL" evidence="1">
    <location>
        <begin position="690"/>
        <end position="947"/>
    </location>
</feature>
<accession>A0A934ID19</accession>
<dbReference type="SUPFAM" id="SSF141868">
    <property type="entry name" value="EAL domain-like"/>
    <property type="match status" value="1"/>
</dbReference>
<dbReference type="EMBL" id="JAEINH010000008">
    <property type="protein sequence ID" value="MBI9115530.1"/>
    <property type="molecule type" value="Genomic_DNA"/>
</dbReference>
<dbReference type="Gene3D" id="3.20.20.450">
    <property type="entry name" value="EAL domain"/>
    <property type="match status" value="1"/>
</dbReference>
<dbReference type="Pfam" id="PF00990">
    <property type="entry name" value="GGDEF"/>
    <property type="match status" value="1"/>
</dbReference>
<organism evidence="3 4">
    <name type="scientific">Sanguibacter suaedae</name>
    <dbReference type="NCBI Taxonomy" id="2795737"/>
    <lineage>
        <taxon>Bacteria</taxon>
        <taxon>Bacillati</taxon>
        <taxon>Actinomycetota</taxon>
        <taxon>Actinomycetes</taxon>
        <taxon>Micrococcales</taxon>
        <taxon>Sanguibacteraceae</taxon>
        <taxon>Sanguibacter</taxon>
    </lineage>
</organism>
<comment type="caution">
    <text evidence="3">The sequence shown here is derived from an EMBL/GenBank/DDBJ whole genome shotgun (WGS) entry which is preliminary data.</text>
</comment>
<dbReference type="SMART" id="SM00267">
    <property type="entry name" value="GGDEF"/>
    <property type="match status" value="1"/>
</dbReference>
<reference evidence="3" key="1">
    <citation type="submission" date="2020-12" db="EMBL/GenBank/DDBJ databases">
        <title>Sanguibacter suaedae sp. nov., isolated from Suaeda aralocaspica.</title>
        <authorList>
            <person name="Ma Q."/>
        </authorList>
    </citation>
    <scope>NUCLEOTIDE SEQUENCE</scope>
    <source>
        <strain evidence="3">YZGR15</strain>
    </source>
</reference>
<protein>
    <submittedName>
        <fullName evidence="3">Bifunctional diguanylate cyclase/phosphodiesterase</fullName>
    </submittedName>
</protein>